<feature type="chain" id="PRO_5046188478" evidence="1">
    <location>
        <begin position="21"/>
        <end position="67"/>
    </location>
</feature>
<reference evidence="2 3" key="1">
    <citation type="submission" date="2021-03" db="EMBL/GenBank/DDBJ databases">
        <title>novel species isolated from a fishpond in China.</title>
        <authorList>
            <person name="Lu H."/>
            <person name="Cai Z."/>
        </authorList>
    </citation>
    <scope>NUCLEOTIDE SEQUENCE [LARGE SCALE GENOMIC DNA]</scope>
    <source>
        <strain evidence="2 3">YJ13C</strain>
    </source>
</reference>
<keyword evidence="1" id="KW-0732">Signal</keyword>
<evidence type="ECO:0000256" key="1">
    <source>
        <dbReference type="SAM" id="SignalP"/>
    </source>
</evidence>
<comment type="caution">
    <text evidence="2">The sequence shown here is derived from an EMBL/GenBank/DDBJ whole genome shotgun (WGS) entry which is preliminary data.</text>
</comment>
<accession>A0ABS3CLW5</accession>
<organism evidence="2 3">
    <name type="scientific">Algoriphagus pacificus</name>
    <dbReference type="NCBI Taxonomy" id="2811234"/>
    <lineage>
        <taxon>Bacteria</taxon>
        <taxon>Pseudomonadati</taxon>
        <taxon>Bacteroidota</taxon>
        <taxon>Cytophagia</taxon>
        <taxon>Cytophagales</taxon>
        <taxon>Cyclobacteriaceae</taxon>
        <taxon>Algoriphagus</taxon>
    </lineage>
</organism>
<dbReference type="RefSeq" id="WP_206588759.1">
    <property type="nucleotide sequence ID" value="NZ_JAFKCU010000009.1"/>
</dbReference>
<dbReference type="EMBL" id="JAFKCU010000009">
    <property type="protein sequence ID" value="MBN7818091.1"/>
    <property type="molecule type" value="Genomic_DNA"/>
</dbReference>
<sequence>MKKLKSLFLALVFLSGVSLATSINLQAEVCPDGKSGLCIYVNGSPKSCGNSINNKADCKNSSEEIGE</sequence>
<name>A0ABS3CLW5_9BACT</name>
<evidence type="ECO:0000313" key="2">
    <source>
        <dbReference type="EMBL" id="MBN7818091.1"/>
    </source>
</evidence>
<feature type="signal peptide" evidence="1">
    <location>
        <begin position="1"/>
        <end position="20"/>
    </location>
</feature>
<protein>
    <submittedName>
        <fullName evidence="2">Uncharacterized protein</fullName>
    </submittedName>
</protein>
<dbReference type="Proteomes" id="UP000664480">
    <property type="component" value="Unassembled WGS sequence"/>
</dbReference>
<proteinExistence type="predicted"/>
<keyword evidence="3" id="KW-1185">Reference proteome</keyword>
<gene>
    <name evidence="2" type="ORF">J0A69_21810</name>
</gene>
<evidence type="ECO:0000313" key="3">
    <source>
        <dbReference type="Proteomes" id="UP000664480"/>
    </source>
</evidence>